<proteinExistence type="predicted"/>
<dbReference type="Gene3D" id="3.40.30.10">
    <property type="entry name" value="Glutaredoxin"/>
    <property type="match status" value="1"/>
</dbReference>
<keyword evidence="2" id="KW-1185">Reference proteome</keyword>
<gene>
    <name evidence="1" type="ORF">CWS20_22670</name>
</gene>
<dbReference type="AlphaFoldDB" id="A0A2N0ZB25"/>
<sequence length="54" mass="6221">MDKSQQTIEDYALKNFKTSVKKDDASNQVIHGSSFYLIDKEGYVVKEYNGLNFL</sequence>
<dbReference type="Proteomes" id="UP000233343">
    <property type="component" value="Unassembled WGS sequence"/>
</dbReference>
<evidence type="ECO:0000313" key="2">
    <source>
        <dbReference type="Proteomes" id="UP000233343"/>
    </source>
</evidence>
<accession>A0A2N0ZB25</accession>
<reference evidence="1 2" key="1">
    <citation type="journal article" date="2010" name="Int. J. Syst. Evol. Microbiol.">
        <title>Bacillus horneckiae sp. nov., isolated from a spacecraft-assembly clean room.</title>
        <authorList>
            <person name="Vaishampayan P."/>
            <person name="Probst A."/>
            <person name="Krishnamurthi S."/>
            <person name="Ghosh S."/>
            <person name="Osman S."/>
            <person name="McDowall A."/>
            <person name="Ruckmani A."/>
            <person name="Mayilraj S."/>
            <person name="Venkateswaran K."/>
        </authorList>
    </citation>
    <scope>NUCLEOTIDE SEQUENCE [LARGE SCALE GENOMIC DNA]</scope>
    <source>
        <strain evidence="2">1PO1SC</strain>
    </source>
</reference>
<organism evidence="1 2">
    <name type="scientific">Cytobacillus horneckiae</name>
    <dbReference type="NCBI Taxonomy" id="549687"/>
    <lineage>
        <taxon>Bacteria</taxon>
        <taxon>Bacillati</taxon>
        <taxon>Bacillota</taxon>
        <taxon>Bacilli</taxon>
        <taxon>Bacillales</taxon>
        <taxon>Bacillaceae</taxon>
        <taxon>Cytobacillus</taxon>
    </lineage>
</organism>
<comment type="caution">
    <text evidence="1">The sequence shown here is derived from an EMBL/GenBank/DDBJ whole genome shotgun (WGS) entry which is preliminary data.</text>
</comment>
<dbReference type="EMBL" id="PISD01000061">
    <property type="protein sequence ID" value="PKG26700.1"/>
    <property type="molecule type" value="Genomic_DNA"/>
</dbReference>
<protein>
    <submittedName>
        <fullName evidence="1">Uncharacterized protein</fullName>
    </submittedName>
</protein>
<evidence type="ECO:0000313" key="1">
    <source>
        <dbReference type="EMBL" id="PKG26700.1"/>
    </source>
</evidence>
<name>A0A2N0ZB25_9BACI</name>